<sequence length="87" mass="9350">MQGSTDGTGDGWCSSPGQWSQDSRDPGERGRRGGERERSCDAGRGSGSGAHDTGDGWRCTAWFRIINGFLFFLEIVLSSSSTVIFDA</sequence>
<comment type="caution">
    <text evidence="2">The sequence shown here is derived from an EMBL/GenBank/DDBJ whole genome shotgun (WGS) entry which is preliminary data.</text>
</comment>
<proteinExistence type="predicted"/>
<feature type="compositionally biased region" description="Gly residues" evidence="1">
    <location>
        <begin position="1"/>
        <end position="10"/>
    </location>
</feature>
<organism evidence="2 3">
    <name type="scientific">Zizania palustris</name>
    <name type="common">Northern wild rice</name>
    <dbReference type="NCBI Taxonomy" id="103762"/>
    <lineage>
        <taxon>Eukaryota</taxon>
        <taxon>Viridiplantae</taxon>
        <taxon>Streptophyta</taxon>
        <taxon>Embryophyta</taxon>
        <taxon>Tracheophyta</taxon>
        <taxon>Spermatophyta</taxon>
        <taxon>Magnoliopsida</taxon>
        <taxon>Liliopsida</taxon>
        <taxon>Poales</taxon>
        <taxon>Poaceae</taxon>
        <taxon>BOP clade</taxon>
        <taxon>Oryzoideae</taxon>
        <taxon>Oryzeae</taxon>
        <taxon>Zizaniinae</taxon>
        <taxon>Zizania</taxon>
    </lineage>
</organism>
<protein>
    <submittedName>
        <fullName evidence="2">Uncharacterized protein</fullName>
    </submittedName>
</protein>
<evidence type="ECO:0000313" key="3">
    <source>
        <dbReference type="Proteomes" id="UP000729402"/>
    </source>
</evidence>
<dbReference type="AlphaFoldDB" id="A0A8J5VBU0"/>
<feature type="region of interest" description="Disordered" evidence="1">
    <location>
        <begin position="1"/>
        <end position="56"/>
    </location>
</feature>
<keyword evidence="3" id="KW-1185">Reference proteome</keyword>
<reference evidence="2" key="2">
    <citation type="submission" date="2021-02" db="EMBL/GenBank/DDBJ databases">
        <authorList>
            <person name="Kimball J.A."/>
            <person name="Haas M.W."/>
            <person name="Macchietto M."/>
            <person name="Kono T."/>
            <person name="Duquette J."/>
            <person name="Shao M."/>
        </authorList>
    </citation>
    <scope>NUCLEOTIDE SEQUENCE</scope>
    <source>
        <tissue evidence="2">Fresh leaf tissue</tissue>
    </source>
</reference>
<accession>A0A8J5VBU0</accession>
<evidence type="ECO:0000313" key="2">
    <source>
        <dbReference type="EMBL" id="KAG8054121.1"/>
    </source>
</evidence>
<reference evidence="2" key="1">
    <citation type="journal article" date="2021" name="bioRxiv">
        <title>Whole Genome Assembly and Annotation of Northern Wild Rice, Zizania palustris L., Supports a Whole Genome Duplication in the Zizania Genus.</title>
        <authorList>
            <person name="Haas M."/>
            <person name="Kono T."/>
            <person name="Macchietto M."/>
            <person name="Millas R."/>
            <person name="McGilp L."/>
            <person name="Shao M."/>
            <person name="Duquette J."/>
            <person name="Hirsch C.N."/>
            <person name="Kimball J."/>
        </authorList>
    </citation>
    <scope>NUCLEOTIDE SEQUENCE</scope>
    <source>
        <tissue evidence="2">Fresh leaf tissue</tissue>
    </source>
</reference>
<name>A0A8J5VBU0_ZIZPA</name>
<feature type="compositionally biased region" description="Basic and acidic residues" evidence="1">
    <location>
        <begin position="22"/>
        <end position="41"/>
    </location>
</feature>
<dbReference type="EMBL" id="JAAALK010000288">
    <property type="protein sequence ID" value="KAG8054121.1"/>
    <property type="molecule type" value="Genomic_DNA"/>
</dbReference>
<dbReference type="Proteomes" id="UP000729402">
    <property type="component" value="Unassembled WGS sequence"/>
</dbReference>
<evidence type="ECO:0000256" key="1">
    <source>
        <dbReference type="SAM" id="MobiDB-lite"/>
    </source>
</evidence>
<gene>
    <name evidence="2" type="ORF">GUJ93_ZPchr0001g31847</name>
</gene>